<organism evidence="1 2">
    <name type="scientific">Proteus alimentorum</name>
    <dbReference type="NCBI Taxonomy" id="1973495"/>
    <lineage>
        <taxon>Bacteria</taxon>
        <taxon>Pseudomonadati</taxon>
        <taxon>Pseudomonadota</taxon>
        <taxon>Gammaproteobacteria</taxon>
        <taxon>Enterobacterales</taxon>
        <taxon>Morganellaceae</taxon>
        <taxon>Proteus</taxon>
    </lineage>
</organism>
<sequence>MTRDEYVYVLSERSQVISMLKSIDEKNVISRMSLEYRLSQLDDEIKNANINIHSPAKAVITFKGDPVLGTVGISSAFGAKILKAFNSAITQVSTSLMPVTAVQKIEPMIITGTAKGSFGFILEEPSREGVLDFDEKSITSCSLEKTYKILSSAISGDDELLANELEAIDENSIKKIREFIDILVKEKTIFTIKNSDFSLVVRNPQQLETISYKLSVDNIKEEIKTLDVTFTGVLPNRRRCEFKLISDDTNVEVATISSHIKSPEIINTLIGKTIQAKFLCTTVGNGKTKYSLRDLP</sequence>
<gene>
    <name evidence="1" type="ORF">I4902_18695</name>
</gene>
<proteinExistence type="predicted"/>
<dbReference type="Proteomes" id="UP000614721">
    <property type="component" value="Unassembled WGS sequence"/>
</dbReference>
<evidence type="ECO:0000313" key="1">
    <source>
        <dbReference type="EMBL" id="MBG2881273.1"/>
    </source>
</evidence>
<accession>A0ABS0IZ77</accession>
<protein>
    <submittedName>
        <fullName evidence="1">Uncharacterized protein</fullName>
    </submittedName>
</protein>
<dbReference type="RefSeq" id="WP_196564363.1">
    <property type="nucleotide sequence ID" value="NZ_JADRYY010000061.1"/>
</dbReference>
<comment type="caution">
    <text evidence="1">The sequence shown here is derived from an EMBL/GenBank/DDBJ whole genome shotgun (WGS) entry which is preliminary data.</text>
</comment>
<reference evidence="1 2" key="1">
    <citation type="submission" date="2020-11" db="EMBL/GenBank/DDBJ databases">
        <title>Enhanced detection system for hospital associated transmission using whole genome sequencing surveillance.</title>
        <authorList>
            <person name="Harrison L.H."/>
            <person name="Van Tyne D."/>
            <person name="Marsh J.W."/>
            <person name="Griffith M.P."/>
            <person name="Snyder D.J."/>
            <person name="Cooper V.S."/>
            <person name="Mustapha M."/>
        </authorList>
    </citation>
    <scope>NUCLEOTIDE SEQUENCE [LARGE SCALE GENOMIC DNA]</scope>
    <source>
        <strain evidence="1 2">PR00075</strain>
    </source>
</reference>
<evidence type="ECO:0000313" key="2">
    <source>
        <dbReference type="Proteomes" id="UP000614721"/>
    </source>
</evidence>
<dbReference type="EMBL" id="JADSJP010000073">
    <property type="protein sequence ID" value="MBG2881273.1"/>
    <property type="molecule type" value="Genomic_DNA"/>
</dbReference>
<name>A0ABS0IZ77_9GAMM</name>
<keyword evidence="2" id="KW-1185">Reference proteome</keyword>